<dbReference type="Proteomes" id="UP000027120">
    <property type="component" value="Unassembled WGS sequence"/>
</dbReference>
<dbReference type="EMBL" id="KK784886">
    <property type="protein sequence ID" value="KDO73150.1"/>
    <property type="molecule type" value="Genomic_DNA"/>
</dbReference>
<reference evidence="1 2" key="1">
    <citation type="submission" date="2014-04" db="EMBL/GenBank/DDBJ databases">
        <authorList>
            <consortium name="International Citrus Genome Consortium"/>
            <person name="Gmitter F."/>
            <person name="Chen C."/>
            <person name="Farmerie W."/>
            <person name="Harkins T."/>
            <person name="Desany B."/>
            <person name="Mohiuddin M."/>
            <person name="Kodira C."/>
            <person name="Borodovsky M."/>
            <person name="Lomsadze A."/>
            <person name="Burns P."/>
            <person name="Jenkins J."/>
            <person name="Prochnik S."/>
            <person name="Shu S."/>
            <person name="Chapman J."/>
            <person name="Pitluck S."/>
            <person name="Schmutz J."/>
            <person name="Rokhsar D."/>
        </authorList>
    </citation>
    <scope>NUCLEOTIDE SEQUENCE</scope>
</reference>
<accession>A0A067G418</accession>
<name>A0A067G418_CITSI</name>
<proteinExistence type="predicted"/>
<keyword evidence="2" id="KW-1185">Reference proteome</keyword>
<organism evidence="1 2">
    <name type="scientific">Citrus sinensis</name>
    <name type="common">Sweet orange</name>
    <name type="synonym">Citrus aurantium var. sinensis</name>
    <dbReference type="NCBI Taxonomy" id="2711"/>
    <lineage>
        <taxon>Eukaryota</taxon>
        <taxon>Viridiplantae</taxon>
        <taxon>Streptophyta</taxon>
        <taxon>Embryophyta</taxon>
        <taxon>Tracheophyta</taxon>
        <taxon>Spermatophyta</taxon>
        <taxon>Magnoliopsida</taxon>
        <taxon>eudicotyledons</taxon>
        <taxon>Gunneridae</taxon>
        <taxon>Pentapetalae</taxon>
        <taxon>rosids</taxon>
        <taxon>malvids</taxon>
        <taxon>Sapindales</taxon>
        <taxon>Rutaceae</taxon>
        <taxon>Aurantioideae</taxon>
        <taxon>Citrus</taxon>
    </lineage>
</organism>
<dbReference type="AlphaFoldDB" id="A0A067G418"/>
<sequence length="69" mass="8081">MELSAQKKKLQTKKQIITNLHINYQLHLTTLKSKPGSKNIQIVKTDINKKQIILIFRTPNIKTRERSEP</sequence>
<evidence type="ECO:0000313" key="2">
    <source>
        <dbReference type="Proteomes" id="UP000027120"/>
    </source>
</evidence>
<gene>
    <name evidence="1" type="ORF">CISIN_1g035247mg</name>
</gene>
<dbReference type="SMR" id="A0A067G418"/>
<evidence type="ECO:0000313" key="1">
    <source>
        <dbReference type="EMBL" id="KDO73150.1"/>
    </source>
</evidence>
<protein>
    <submittedName>
        <fullName evidence="1">Uncharacterized protein</fullName>
    </submittedName>
</protein>